<evidence type="ECO:0000256" key="8">
    <source>
        <dbReference type="SAM" id="Phobius"/>
    </source>
</evidence>
<proteinExistence type="inferred from homology"/>
<evidence type="ECO:0000256" key="3">
    <source>
        <dbReference type="ARBA" id="ARBA00022475"/>
    </source>
</evidence>
<dbReference type="NCBIfam" id="TIGR03923">
    <property type="entry name" value="T7SS_EccE"/>
    <property type="match status" value="1"/>
</dbReference>
<keyword evidence="5 8" id="KW-1133">Transmembrane helix</keyword>
<reference evidence="10" key="2">
    <citation type="submission" date="2020-02" db="EMBL/GenBank/DDBJ databases">
        <authorList>
            <person name="Matsumoto Y."/>
            <person name="Motooka D."/>
            <person name="Nakamura S."/>
        </authorList>
    </citation>
    <scope>NUCLEOTIDE SEQUENCE</scope>
    <source>
        <strain evidence="10">JCM 13016</strain>
    </source>
</reference>
<keyword evidence="3" id="KW-1003">Cell membrane</keyword>
<feature type="transmembrane region" description="Helical" evidence="8">
    <location>
        <begin position="20"/>
        <end position="37"/>
    </location>
</feature>
<feature type="region of interest" description="Disordered" evidence="7">
    <location>
        <begin position="428"/>
        <end position="476"/>
    </location>
</feature>
<feature type="domain" description="Type VII secretion system protein EccE" evidence="9">
    <location>
        <begin position="162"/>
        <end position="251"/>
    </location>
</feature>
<accession>A0A7I7LWH8</accession>
<keyword evidence="4 8" id="KW-0812">Transmembrane</keyword>
<organism evidence="10">
    <name type="scientific">Mycobacterium saskatchewanense</name>
    <dbReference type="NCBI Taxonomy" id="220927"/>
    <lineage>
        <taxon>Bacteria</taxon>
        <taxon>Bacillati</taxon>
        <taxon>Actinomycetota</taxon>
        <taxon>Actinomycetes</taxon>
        <taxon>Mycobacteriales</taxon>
        <taxon>Mycobacteriaceae</taxon>
        <taxon>Mycobacterium</taxon>
        <taxon>Mycobacterium simiae complex</taxon>
    </lineage>
</organism>
<dbReference type="InterPro" id="IPR021368">
    <property type="entry name" value="T7SS_EccE"/>
</dbReference>
<dbReference type="Pfam" id="PF11203">
    <property type="entry name" value="EccE"/>
    <property type="match status" value="1"/>
</dbReference>
<evidence type="ECO:0000256" key="2">
    <source>
        <dbReference type="ARBA" id="ARBA00007759"/>
    </source>
</evidence>
<sequence>MLGALAPLCMLLFWRTRYEWAGPVLVALGVIVALVTFRGRRVTGWMAAAGAWLVRRRRPLDAPSEPVIGATVQPGDHVAVRWQGKSLVAVIELIPRPFTPTVIVDGKANTDDVVDTRLLERLLSVNCPDLEADIVSAGYRVGSVAAPAVTGLYEQVIERDPAPSHRRTWIVVRADPRRAARSAQRRDAGVPGLARYVVASTTRIADQLAGHGVDAVCARSFDDFDQATEIGFEREKWSTIKGPRGFTTAYTAPGGPDVWWSAPADHTITRVRVAAGMAPRSTVLLTTQDKPRKRRGFTRVSGGQRAALHGENVVPDRHWQLPVGSAGVLVGETASHYPVYLPFDDVDASITLGGARTFVQFAVRAAAAGGRVTLGPQFLEFAELIGAQTGPKAKVAWPGSTTYLGDHPGVDRVTLRHNMISTPRHARLPIRPITPPEESRYEQALPKAGAPRPEARGPAPAAVAGNLVRAHPAESP</sequence>
<evidence type="ECO:0000256" key="4">
    <source>
        <dbReference type="ARBA" id="ARBA00022692"/>
    </source>
</evidence>
<name>A0A7I7LWH8_9MYCO</name>
<comment type="subcellular location">
    <subcellularLocation>
        <location evidence="1">Cell membrane</location>
    </subcellularLocation>
</comment>
<dbReference type="AlphaFoldDB" id="A0A7I7LWH8"/>
<protein>
    <submittedName>
        <fullName evidence="10">ESX-1 secretion system protein EccE1</fullName>
    </submittedName>
</protein>
<feature type="compositionally biased region" description="Low complexity" evidence="7">
    <location>
        <begin position="446"/>
        <end position="465"/>
    </location>
</feature>
<keyword evidence="6 8" id="KW-0472">Membrane</keyword>
<evidence type="ECO:0000256" key="1">
    <source>
        <dbReference type="ARBA" id="ARBA00004236"/>
    </source>
</evidence>
<evidence type="ECO:0000256" key="7">
    <source>
        <dbReference type="SAM" id="MobiDB-lite"/>
    </source>
</evidence>
<dbReference type="GO" id="GO:0005886">
    <property type="term" value="C:plasma membrane"/>
    <property type="evidence" value="ECO:0007669"/>
    <property type="project" value="UniProtKB-SubCell"/>
</dbReference>
<reference evidence="10" key="1">
    <citation type="journal article" date="2019" name="Emerg. Microbes Infect.">
        <title>Comprehensive subspecies identification of 175 nontuberculous mycobacteria species based on 7547 genomic profiles.</title>
        <authorList>
            <person name="Matsumoto Y."/>
            <person name="Kinjo T."/>
            <person name="Motooka D."/>
            <person name="Nabeya D."/>
            <person name="Jung N."/>
            <person name="Uechi K."/>
            <person name="Horii T."/>
            <person name="Iida T."/>
            <person name="Fujita J."/>
            <person name="Nakamura S."/>
        </authorList>
    </citation>
    <scope>NUCLEOTIDE SEQUENCE [LARGE SCALE GENOMIC DNA]</scope>
    <source>
        <strain evidence="10">JCM 13016</strain>
    </source>
</reference>
<evidence type="ECO:0000256" key="6">
    <source>
        <dbReference type="ARBA" id="ARBA00023136"/>
    </source>
</evidence>
<dbReference type="KEGG" id="msak:MSAS_33400"/>
<evidence type="ECO:0000313" key="10">
    <source>
        <dbReference type="EMBL" id="BBX64166.1"/>
    </source>
</evidence>
<evidence type="ECO:0000256" key="5">
    <source>
        <dbReference type="ARBA" id="ARBA00022989"/>
    </source>
</evidence>
<gene>
    <name evidence="10" type="primary">eccE1</name>
    <name evidence="10" type="ORF">MSAS_33400</name>
</gene>
<evidence type="ECO:0000259" key="9">
    <source>
        <dbReference type="Pfam" id="PF11203"/>
    </source>
</evidence>
<comment type="similarity">
    <text evidence="2">Belongs to the EccE family.</text>
</comment>
<dbReference type="EMBL" id="AP022573">
    <property type="protein sequence ID" value="BBX64166.1"/>
    <property type="molecule type" value="Genomic_DNA"/>
</dbReference>
<dbReference type="InterPro" id="IPR050051">
    <property type="entry name" value="EccE_dom"/>
</dbReference>